<dbReference type="AlphaFoldDB" id="C6HXS4"/>
<dbReference type="PANTHER" id="PTHR47197">
    <property type="entry name" value="PROTEIN NIRF"/>
    <property type="match status" value="1"/>
</dbReference>
<gene>
    <name evidence="1" type="ORF">UBAL3_93200036</name>
</gene>
<dbReference type="Gene3D" id="2.130.10.10">
    <property type="entry name" value="YVTN repeat-like/Quinoprotein amine dehydrogenase"/>
    <property type="match status" value="2"/>
</dbReference>
<proteinExistence type="predicted"/>
<sequence length="346" mass="38220">MFGDAVRRWSVVAGIWGAFYGTAVAAPLSESPREEWTLVREIPLPGKATRLDYMSLDPSDNRLYLAHLGDGRLVVFDTKKSRVIADLPGFPHVHGVLVVPGLHRVYATVSTLSRRKAGRLVVLDSRTLHGVAKISVGIHPDGLDYESTTGRLFVSNEWGGSVSVVDALHERVIGTIPLGGEVGNTRVDPVAHRVWATVQTQNLLVGMDPKSLTVVRRIPLPCRHPHGLLIRGKRHLALVACERDASLLGVDLVTGRILFRSTTGKRPDVLSEDPSRHLLFVASESGVVDVFRLGDHLEKLSEKFLGVRAHSVLVDPRSSLLYFPFENRGDRPVLRIYEWKKQGEKS</sequence>
<dbReference type="InterPro" id="IPR011048">
    <property type="entry name" value="Haem_d1_sf"/>
</dbReference>
<dbReference type="InterPro" id="IPR051200">
    <property type="entry name" value="Host-pathogen_enzymatic-act"/>
</dbReference>
<evidence type="ECO:0008006" key="3">
    <source>
        <dbReference type="Google" id="ProtNLM"/>
    </source>
</evidence>
<evidence type="ECO:0000313" key="1">
    <source>
        <dbReference type="EMBL" id="EES52536.1"/>
    </source>
</evidence>
<dbReference type="PANTHER" id="PTHR47197:SF3">
    <property type="entry name" value="DIHYDRO-HEME D1 DEHYDROGENASE"/>
    <property type="match status" value="1"/>
</dbReference>
<evidence type="ECO:0000313" key="2">
    <source>
        <dbReference type="Proteomes" id="UP000009374"/>
    </source>
</evidence>
<dbReference type="InterPro" id="IPR015943">
    <property type="entry name" value="WD40/YVTN_repeat-like_dom_sf"/>
</dbReference>
<protein>
    <recommendedName>
        <fullName evidence="3">YncE family protein</fullName>
    </recommendedName>
</protein>
<dbReference type="SUPFAM" id="SSF51004">
    <property type="entry name" value="C-terminal (heme d1) domain of cytochrome cd1-nitrite reductase"/>
    <property type="match status" value="1"/>
</dbReference>
<organism evidence="1 2">
    <name type="scientific">Leptospirillum ferrodiazotrophum</name>
    <dbReference type="NCBI Taxonomy" id="412449"/>
    <lineage>
        <taxon>Bacteria</taxon>
        <taxon>Pseudomonadati</taxon>
        <taxon>Nitrospirota</taxon>
        <taxon>Nitrospiria</taxon>
        <taxon>Nitrospirales</taxon>
        <taxon>Nitrospiraceae</taxon>
        <taxon>Leptospirillum</taxon>
    </lineage>
</organism>
<dbReference type="EMBL" id="GG693875">
    <property type="protein sequence ID" value="EES52536.1"/>
    <property type="molecule type" value="Genomic_DNA"/>
</dbReference>
<name>C6HXS4_9BACT</name>
<accession>C6HXS4</accession>
<keyword evidence="2" id="KW-1185">Reference proteome</keyword>
<dbReference type="Proteomes" id="UP000009374">
    <property type="component" value="Unassembled WGS sequence"/>
</dbReference>
<reference evidence="1 2" key="1">
    <citation type="journal article" date="2009" name="Appl. Environ. Microbiol.">
        <title>Community genomic and proteomic analyses of chemoautotrophic iron-oxidizing "Leptospirillum rubarum" (Group II) and "Leptospirillum ferrodiazotrophum" (Group III) bacteria in acid mine drainage biofilms.</title>
        <authorList>
            <person name="Goltsman D.S."/>
            <person name="Denef V.J."/>
            <person name="Singer S.W."/>
            <person name="VerBerkmoes N.C."/>
            <person name="Lefsrud M."/>
            <person name="Mueller R.S."/>
            <person name="Dick G.J."/>
            <person name="Sun C.L."/>
            <person name="Wheeler K.E."/>
            <person name="Zemla A."/>
            <person name="Baker B.J."/>
            <person name="Hauser L."/>
            <person name="Land M."/>
            <person name="Shah M.B."/>
            <person name="Thelen M.P."/>
            <person name="Hettich R.L."/>
            <person name="Banfield J.F."/>
        </authorList>
    </citation>
    <scope>NUCLEOTIDE SEQUENCE [LARGE SCALE GENOMIC DNA]</scope>
</reference>